<sequence length="161" mass="18092" precursor="true">MKIYSVTIPFLLLLISISSFTCKQNEPFSSKTIFLDTLTKDTVLLDTIVVDSIIVEIPTPIVFYKEKVHASYYHDKFNGKRTASGSIFNNSEYTAAHKKIPFGTQVLVTNIANNKTVIVTITDRGPFTKGREIDLSKAAFMELSEHKNIGFLTVNLQILKE</sequence>
<comment type="similarity">
    <text evidence="3 4">Belongs to the RlpA family.</text>
</comment>
<accession>A0A6I4IM38</accession>
<dbReference type="PANTHER" id="PTHR34183:SF8">
    <property type="entry name" value="ENDOLYTIC PEPTIDOGLYCAN TRANSGLYCOSYLASE RLPA-RELATED"/>
    <property type="match status" value="1"/>
</dbReference>
<feature type="domain" description="RlpA-like protein double-psi beta-barrel" evidence="5">
    <location>
        <begin position="67"/>
        <end position="146"/>
    </location>
</feature>
<keyword evidence="2 3" id="KW-0961">Cell wall biogenesis/degradation</keyword>
<dbReference type="Gene3D" id="2.40.40.10">
    <property type="entry name" value="RlpA-like domain"/>
    <property type="match status" value="1"/>
</dbReference>
<feature type="signal peptide" evidence="3">
    <location>
        <begin position="1"/>
        <end position="21"/>
    </location>
</feature>
<keyword evidence="7" id="KW-1185">Reference proteome</keyword>
<dbReference type="InterPro" id="IPR009009">
    <property type="entry name" value="RlpA-like_DPBB"/>
</dbReference>
<comment type="caution">
    <text evidence="6">The sequence shown here is derived from an EMBL/GenBank/DDBJ whole genome shotgun (WGS) entry which is preliminary data.</text>
</comment>
<name>A0A6I4IM38_9FLAO</name>
<dbReference type="CDD" id="cd22268">
    <property type="entry name" value="DPBB_RlpA-like"/>
    <property type="match status" value="1"/>
</dbReference>
<dbReference type="PANTHER" id="PTHR34183">
    <property type="entry name" value="ENDOLYTIC PEPTIDOGLYCAN TRANSGLYCOSYLASE RLPA"/>
    <property type="match status" value="1"/>
</dbReference>
<evidence type="ECO:0000256" key="4">
    <source>
        <dbReference type="RuleBase" id="RU003495"/>
    </source>
</evidence>
<evidence type="ECO:0000259" key="5">
    <source>
        <dbReference type="Pfam" id="PF03330"/>
    </source>
</evidence>
<organism evidence="6 7">
    <name type="scientific">Flavobacterium profundi</name>
    <dbReference type="NCBI Taxonomy" id="1774945"/>
    <lineage>
        <taxon>Bacteria</taxon>
        <taxon>Pseudomonadati</taxon>
        <taxon>Bacteroidota</taxon>
        <taxon>Flavobacteriia</taxon>
        <taxon>Flavobacteriales</taxon>
        <taxon>Flavobacteriaceae</taxon>
        <taxon>Flavobacterium</taxon>
    </lineage>
</organism>
<dbReference type="NCBIfam" id="TIGR00413">
    <property type="entry name" value="rlpA"/>
    <property type="match status" value="1"/>
</dbReference>
<evidence type="ECO:0000256" key="3">
    <source>
        <dbReference type="HAMAP-Rule" id="MF_02071"/>
    </source>
</evidence>
<comment type="function">
    <text evidence="3">Lytic transglycosylase with a strong preference for naked glycan strands that lack stem peptides.</text>
</comment>
<dbReference type="AlphaFoldDB" id="A0A6I4IM38"/>
<gene>
    <name evidence="3" type="primary">rlpA</name>
    <name evidence="6" type="ORF">GOQ30_10870</name>
</gene>
<dbReference type="InterPro" id="IPR034718">
    <property type="entry name" value="RlpA"/>
</dbReference>
<dbReference type="EMBL" id="WQLW01000007">
    <property type="protein sequence ID" value="MVO09662.1"/>
    <property type="molecule type" value="Genomic_DNA"/>
</dbReference>
<dbReference type="InterPro" id="IPR036908">
    <property type="entry name" value="RlpA-like_sf"/>
</dbReference>
<reference evidence="7" key="1">
    <citation type="submission" date="2019-05" db="EMBL/GenBank/DDBJ databases">
        <title>Flavobacterium profundi sp. nov., isolated from a deep-sea seamount.</title>
        <authorList>
            <person name="Zhang D.-C."/>
        </authorList>
    </citation>
    <scope>NUCLEOTIDE SEQUENCE [LARGE SCALE GENOMIC DNA]</scope>
    <source>
        <strain evidence="7">TP390</strain>
    </source>
</reference>
<evidence type="ECO:0000313" key="7">
    <source>
        <dbReference type="Proteomes" id="UP000431264"/>
    </source>
</evidence>
<dbReference type="InterPro" id="IPR012997">
    <property type="entry name" value="RplA"/>
</dbReference>
<feature type="chain" id="PRO_5026404381" description="Probable endolytic peptidoglycan transglycosylase RlpA" evidence="3">
    <location>
        <begin position="22"/>
        <end position="161"/>
    </location>
</feature>
<evidence type="ECO:0000256" key="2">
    <source>
        <dbReference type="ARBA" id="ARBA00023316"/>
    </source>
</evidence>
<dbReference type="RefSeq" id="WP_140998037.1">
    <property type="nucleotide sequence ID" value="NZ_VDCZ01000007.1"/>
</dbReference>
<dbReference type="GO" id="GO:0008932">
    <property type="term" value="F:lytic endotransglycosylase activity"/>
    <property type="evidence" value="ECO:0007669"/>
    <property type="project" value="UniProtKB-UniRule"/>
</dbReference>
<dbReference type="EC" id="4.2.2.-" evidence="3"/>
<dbReference type="OrthoDB" id="9779128at2"/>
<proteinExistence type="inferred from homology"/>
<keyword evidence="1 3" id="KW-0456">Lyase</keyword>
<dbReference type="HAMAP" id="MF_02071">
    <property type="entry name" value="RlpA"/>
    <property type="match status" value="1"/>
</dbReference>
<dbReference type="GO" id="GO:0071555">
    <property type="term" value="P:cell wall organization"/>
    <property type="evidence" value="ECO:0007669"/>
    <property type="project" value="UniProtKB-KW"/>
</dbReference>
<dbReference type="SUPFAM" id="SSF50685">
    <property type="entry name" value="Barwin-like endoglucanases"/>
    <property type="match status" value="1"/>
</dbReference>
<evidence type="ECO:0000256" key="1">
    <source>
        <dbReference type="ARBA" id="ARBA00023239"/>
    </source>
</evidence>
<dbReference type="Pfam" id="PF03330">
    <property type="entry name" value="DPBB_1"/>
    <property type="match status" value="1"/>
</dbReference>
<dbReference type="GO" id="GO:0000270">
    <property type="term" value="P:peptidoglycan metabolic process"/>
    <property type="evidence" value="ECO:0007669"/>
    <property type="project" value="UniProtKB-UniRule"/>
</dbReference>
<evidence type="ECO:0000313" key="6">
    <source>
        <dbReference type="EMBL" id="MVO09662.1"/>
    </source>
</evidence>
<protein>
    <recommendedName>
        <fullName evidence="3">Probable endolytic peptidoglycan transglycosylase RlpA</fullName>
        <ecNumber evidence="3">4.2.2.-</ecNumber>
    </recommendedName>
</protein>
<keyword evidence="3" id="KW-0732">Signal</keyword>
<dbReference type="Proteomes" id="UP000431264">
    <property type="component" value="Unassembled WGS sequence"/>
</dbReference>